<dbReference type="Proteomes" id="UP000887568">
    <property type="component" value="Unplaced"/>
</dbReference>
<keyword evidence="1" id="KW-0732">Signal</keyword>
<sequence length="162" mass="18113">MSPVTACLLALLTVGFLVVKHDASVLQEVQADASAVEEAERATSVSDKITQLTQDMETCANNEDLDCFMAFFDDNVRAMRGDHPVLIGKTEARKHMTWIQHDFDATFAAKEIIPTDGSYVVERMEVIMNFPNGTSIFNGKGVLVWKKVNSDYKIYIDIFNDN</sequence>
<dbReference type="RefSeq" id="XP_038057394.1">
    <property type="nucleotide sequence ID" value="XM_038201466.1"/>
</dbReference>
<organism evidence="2 3">
    <name type="scientific">Patiria miniata</name>
    <name type="common">Bat star</name>
    <name type="synonym">Asterina miniata</name>
    <dbReference type="NCBI Taxonomy" id="46514"/>
    <lineage>
        <taxon>Eukaryota</taxon>
        <taxon>Metazoa</taxon>
        <taxon>Echinodermata</taxon>
        <taxon>Eleutherozoa</taxon>
        <taxon>Asterozoa</taxon>
        <taxon>Asteroidea</taxon>
        <taxon>Valvatacea</taxon>
        <taxon>Valvatida</taxon>
        <taxon>Asterinidae</taxon>
        <taxon>Patiria</taxon>
    </lineage>
</organism>
<keyword evidence="3" id="KW-1185">Reference proteome</keyword>
<evidence type="ECO:0000313" key="3">
    <source>
        <dbReference type="Proteomes" id="UP000887568"/>
    </source>
</evidence>
<reference evidence="2" key="1">
    <citation type="submission" date="2022-11" db="UniProtKB">
        <authorList>
            <consortium name="EnsemblMetazoa"/>
        </authorList>
    </citation>
    <scope>IDENTIFICATION</scope>
</reference>
<feature type="chain" id="PRO_5037317760" description="DUF4440 domain-containing protein" evidence="1">
    <location>
        <begin position="24"/>
        <end position="162"/>
    </location>
</feature>
<evidence type="ECO:0008006" key="4">
    <source>
        <dbReference type="Google" id="ProtNLM"/>
    </source>
</evidence>
<accession>A0A914A171</accession>
<evidence type="ECO:0000313" key="2">
    <source>
        <dbReference type="EnsemblMetazoa" id="XP_038057394.1"/>
    </source>
</evidence>
<dbReference type="Gene3D" id="3.10.450.50">
    <property type="match status" value="1"/>
</dbReference>
<proteinExistence type="predicted"/>
<feature type="signal peptide" evidence="1">
    <location>
        <begin position="1"/>
        <end position="23"/>
    </location>
</feature>
<dbReference type="EnsemblMetazoa" id="XM_038201466.1">
    <property type="protein sequence ID" value="XP_038057394.1"/>
    <property type="gene ID" value="LOC119728989"/>
</dbReference>
<name>A0A914A171_PATMI</name>
<dbReference type="SUPFAM" id="SSF54427">
    <property type="entry name" value="NTF2-like"/>
    <property type="match status" value="1"/>
</dbReference>
<evidence type="ECO:0000256" key="1">
    <source>
        <dbReference type="SAM" id="SignalP"/>
    </source>
</evidence>
<dbReference type="InterPro" id="IPR032710">
    <property type="entry name" value="NTF2-like_dom_sf"/>
</dbReference>
<dbReference type="GeneID" id="119728989"/>
<dbReference type="AlphaFoldDB" id="A0A914A171"/>
<protein>
    <recommendedName>
        <fullName evidence="4">DUF4440 domain-containing protein</fullName>
    </recommendedName>
</protein>